<feature type="transmembrane region" description="Helical" evidence="5">
    <location>
        <begin position="21"/>
        <end position="48"/>
    </location>
</feature>
<dbReference type="InterPro" id="IPR011527">
    <property type="entry name" value="ABC1_TM_dom"/>
</dbReference>
<comment type="subcellular location">
    <subcellularLocation>
        <location evidence="1">Cell membrane</location>
        <topology evidence="1">Multi-pass membrane protein</topology>
    </subcellularLocation>
</comment>
<keyword evidence="4 5" id="KW-0472">Membrane</keyword>
<name>A0ABV2HGS8_9HYPH</name>
<dbReference type="PANTHER" id="PTHR24221">
    <property type="entry name" value="ATP-BINDING CASSETTE SUB-FAMILY B"/>
    <property type="match status" value="1"/>
</dbReference>
<feature type="transmembrane region" description="Helical" evidence="5">
    <location>
        <begin position="134"/>
        <end position="156"/>
    </location>
</feature>
<evidence type="ECO:0000256" key="3">
    <source>
        <dbReference type="ARBA" id="ARBA00022989"/>
    </source>
</evidence>
<dbReference type="Proteomes" id="UP001549086">
    <property type="component" value="Unassembled WGS sequence"/>
</dbReference>
<comment type="caution">
    <text evidence="7">The sequence shown here is derived from an EMBL/GenBank/DDBJ whole genome shotgun (WGS) entry which is preliminary data.</text>
</comment>
<evidence type="ECO:0000256" key="4">
    <source>
        <dbReference type="ARBA" id="ARBA00023136"/>
    </source>
</evidence>
<dbReference type="InterPro" id="IPR036640">
    <property type="entry name" value="ABC1_TM_sf"/>
</dbReference>
<feature type="transmembrane region" description="Helical" evidence="5">
    <location>
        <begin position="54"/>
        <end position="76"/>
    </location>
</feature>
<evidence type="ECO:0000259" key="6">
    <source>
        <dbReference type="PROSITE" id="PS50929"/>
    </source>
</evidence>
<dbReference type="Gene3D" id="1.20.1560.10">
    <property type="entry name" value="ABC transporter type 1, transmembrane domain"/>
    <property type="match status" value="1"/>
</dbReference>
<dbReference type="PROSITE" id="PS50929">
    <property type="entry name" value="ABC_TM1F"/>
    <property type="match status" value="1"/>
</dbReference>
<feature type="domain" description="ABC transmembrane type-1" evidence="6">
    <location>
        <begin position="1"/>
        <end position="197"/>
    </location>
</feature>
<keyword evidence="8" id="KW-1185">Reference proteome</keyword>
<keyword evidence="3 5" id="KW-1133">Transmembrane helix</keyword>
<dbReference type="RefSeq" id="WP_354188895.1">
    <property type="nucleotide sequence ID" value="NZ_JBEPLI010000002.1"/>
</dbReference>
<protein>
    <submittedName>
        <fullName evidence="7">ABC-type bacteriocin/lantibiotic exporter with double-glycine peptidase domain</fullName>
    </submittedName>
</protein>
<dbReference type="PANTHER" id="PTHR24221:SF647">
    <property type="entry name" value="BLL6336 PROTEIN"/>
    <property type="match status" value="1"/>
</dbReference>
<proteinExistence type="predicted"/>
<sequence>MPVLRHWQVGELFTHTREVDIIRGFLTGTIATTVLNVLFVIIYLTALFSISPQLTFIVLIILPLQMSSLALVIPFLRRQLRHAFTLRAAHQSRLIESFTNLEAIKAHVKEPAHTIRMQETLARSLNQSLTTSKFHLLSGALSHIFGDLFTIFIIFFGTQAVLQNQITLGQLIAFHLLASNVSGPILSLASLWEEWQHLKISRLRLGDILNSPSEWKEKSPLFNSPKFSILKQRISVFLWRKINYQPF</sequence>
<evidence type="ECO:0000256" key="5">
    <source>
        <dbReference type="SAM" id="Phobius"/>
    </source>
</evidence>
<evidence type="ECO:0000313" key="8">
    <source>
        <dbReference type="Proteomes" id="UP001549086"/>
    </source>
</evidence>
<accession>A0ABV2HGS8</accession>
<dbReference type="Pfam" id="PF00664">
    <property type="entry name" value="ABC_membrane"/>
    <property type="match status" value="1"/>
</dbReference>
<keyword evidence="2 5" id="KW-0812">Transmembrane</keyword>
<feature type="transmembrane region" description="Helical" evidence="5">
    <location>
        <begin position="168"/>
        <end position="192"/>
    </location>
</feature>
<dbReference type="SUPFAM" id="SSF90123">
    <property type="entry name" value="ABC transporter transmembrane region"/>
    <property type="match status" value="1"/>
</dbReference>
<dbReference type="InterPro" id="IPR039421">
    <property type="entry name" value="Type_1_exporter"/>
</dbReference>
<dbReference type="EMBL" id="JBEPLI010000002">
    <property type="protein sequence ID" value="MET3589387.1"/>
    <property type="molecule type" value="Genomic_DNA"/>
</dbReference>
<reference evidence="7 8" key="1">
    <citation type="submission" date="2024-06" db="EMBL/GenBank/DDBJ databases">
        <title>Genomic Encyclopedia of Type Strains, Phase IV (KMG-IV): sequencing the most valuable type-strain genomes for metagenomic binning, comparative biology and taxonomic classification.</title>
        <authorList>
            <person name="Goeker M."/>
        </authorList>
    </citation>
    <scope>NUCLEOTIDE SEQUENCE [LARGE SCALE GENOMIC DNA]</scope>
    <source>
        <strain evidence="7 8">DSM 23649</strain>
    </source>
</reference>
<gene>
    <name evidence="7" type="ORF">ABID23_000464</name>
</gene>
<evidence type="ECO:0000313" key="7">
    <source>
        <dbReference type="EMBL" id="MET3589387.1"/>
    </source>
</evidence>
<organism evidence="7 8">
    <name type="scientific">Bartonella silvatica</name>
    <dbReference type="NCBI Taxonomy" id="357760"/>
    <lineage>
        <taxon>Bacteria</taxon>
        <taxon>Pseudomonadati</taxon>
        <taxon>Pseudomonadota</taxon>
        <taxon>Alphaproteobacteria</taxon>
        <taxon>Hyphomicrobiales</taxon>
        <taxon>Bartonellaceae</taxon>
        <taxon>Bartonella</taxon>
    </lineage>
</organism>
<evidence type="ECO:0000256" key="1">
    <source>
        <dbReference type="ARBA" id="ARBA00004651"/>
    </source>
</evidence>
<evidence type="ECO:0000256" key="2">
    <source>
        <dbReference type="ARBA" id="ARBA00022692"/>
    </source>
</evidence>